<sequence length="47" mass="5596">MQTRYTNIMKACCFAARIQNLFNKDYETAYLFPSLRRGVYLTIGRQQ</sequence>
<reference evidence="1" key="1">
    <citation type="submission" date="2022-08" db="EMBL/GenBank/DDBJ databases">
        <authorList>
            <person name="Kim S.-J."/>
        </authorList>
    </citation>
    <scope>NUCLEOTIDE SEQUENCE</scope>
    <source>
        <strain evidence="1">KJ</strain>
    </source>
</reference>
<gene>
    <name evidence="1" type="ORF">ParKJ_23515</name>
</gene>
<dbReference type="Proteomes" id="UP001246473">
    <property type="component" value="Unassembled WGS sequence"/>
</dbReference>
<comment type="caution">
    <text evidence="1">The sequence shown here is derived from an EMBL/GenBank/DDBJ whole genome shotgun (WGS) entry which is preliminary data.</text>
</comment>
<protein>
    <recommendedName>
        <fullName evidence="3">TonB-dependent receptor</fullName>
    </recommendedName>
</protein>
<name>A0AAP5QBG5_9BURK</name>
<evidence type="ECO:0000313" key="2">
    <source>
        <dbReference type="Proteomes" id="UP001246473"/>
    </source>
</evidence>
<proteinExistence type="predicted"/>
<evidence type="ECO:0008006" key="3">
    <source>
        <dbReference type="Google" id="ProtNLM"/>
    </source>
</evidence>
<accession>A0AAP5QBG5</accession>
<dbReference type="AlphaFoldDB" id="A0AAP5QBG5"/>
<dbReference type="RefSeq" id="WP_167440584.1">
    <property type="nucleotide sequence ID" value="NZ_JANSLM010000009.1"/>
</dbReference>
<dbReference type="EMBL" id="JANSLM010000009">
    <property type="protein sequence ID" value="MDT8840396.1"/>
    <property type="molecule type" value="Genomic_DNA"/>
</dbReference>
<organism evidence="1 2">
    <name type="scientific">Paraburkholderia fungorum</name>
    <dbReference type="NCBI Taxonomy" id="134537"/>
    <lineage>
        <taxon>Bacteria</taxon>
        <taxon>Pseudomonadati</taxon>
        <taxon>Pseudomonadota</taxon>
        <taxon>Betaproteobacteria</taxon>
        <taxon>Burkholderiales</taxon>
        <taxon>Burkholderiaceae</taxon>
        <taxon>Paraburkholderia</taxon>
    </lineage>
</organism>
<evidence type="ECO:0000313" key="1">
    <source>
        <dbReference type="EMBL" id="MDT8840396.1"/>
    </source>
</evidence>